<feature type="compositionally biased region" description="Low complexity" evidence="1">
    <location>
        <begin position="31"/>
        <end position="43"/>
    </location>
</feature>
<evidence type="ECO:0000313" key="2">
    <source>
        <dbReference type="EMBL" id="KAL1503315.1"/>
    </source>
</evidence>
<keyword evidence="3" id="KW-1185">Reference proteome</keyword>
<organism evidence="2 3">
    <name type="scientific">Prymnesium parvum</name>
    <name type="common">Toxic golden alga</name>
    <dbReference type="NCBI Taxonomy" id="97485"/>
    <lineage>
        <taxon>Eukaryota</taxon>
        <taxon>Haptista</taxon>
        <taxon>Haptophyta</taxon>
        <taxon>Prymnesiophyceae</taxon>
        <taxon>Prymnesiales</taxon>
        <taxon>Prymnesiaceae</taxon>
        <taxon>Prymnesium</taxon>
    </lineage>
</organism>
<protein>
    <submittedName>
        <fullName evidence="2">Uncharacterized protein</fullName>
    </submittedName>
</protein>
<gene>
    <name evidence="2" type="ORF">AB1Y20_011367</name>
</gene>
<reference evidence="2 3" key="1">
    <citation type="journal article" date="2024" name="Science">
        <title>Giant polyketide synthase enzymes in the biosynthesis of giant marine polyether toxins.</title>
        <authorList>
            <person name="Fallon T.R."/>
            <person name="Shende V.V."/>
            <person name="Wierzbicki I.H."/>
            <person name="Pendleton A.L."/>
            <person name="Watervoot N.F."/>
            <person name="Auber R.P."/>
            <person name="Gonzalez D.J."/>
            <person name="Wisecaver J.H."/>
            <person name="Moore B.S."/>
        </authorList>
    </citation>
    <scope>NUCLEOTIDE SEQUENCE [LARGE SCALE GENOMIC DNA]</scope>
    <source>
        <strain evidence="2 3">12B1</strain>
    </source>
</reference>
<dbReference type="EMBL" id="JBGBPQ010000022">
    <property type="protein sequence ID" value="KAL1503315.1"/>
    <property type="molecule type" value="Genomic_DNA"/>
</dbReference>
<dbReference type="AlphaFoldDB" id="A0AB34IMM9"/>
<proteinExistence type="predicted"/>
<accession>A0AB34IMM9</accession>
<name>A0AB34IMM9_PRYPA</name>
<feature type="region of interest" description="Disordered" evidence="1">
    <location>
        <begin position="1"/>
        <end position="61"/>
    </location>
</feature>
<comment type="caution">
    <text evidence="2">The sequence shown here is derived from an EMBL/GenBank/DDBJ whole genome shotgun (WGS) entry which is preliminary data.</text>
</comment>
<sequence length="228" mass="24333">MTPPPFADSPPAQRPSGDAGPPSLRLPPPAASTRAASRAARLRMVADQPPPTSPDRPLDERQTRVQRMVGAMRYPEKVLPVLTLGLHRLSCVAQNPPPTATLVADLLLEIASYDHRFEGLTYGGSELGDDSDLQVSSAYGIDESDRPPDELVGYGDATWTAGLQSSEEVLPPLATLSKLGCEVASRDLYSVVLTFRGAAILHQTKKLALLVDCSMAAEEVATSKAAEY</sequence>
<evidence type="ECO:0000313" key="3">
    <source>
        <dbReference type="Proteomes" id="UP001515480"/>
    </source>
</evidence>
<dbReference type="Proteomes" id="UP001515480">
    <property type="component" value="Unassembled WGS sequence"/>
</dbReference>
<evidence type="ECO:0000256" key="1">
    <source>
        <dbReference type="SAM" id="MobiDB-lite"/>
    </source>
</evidence>